<dbReference type="SUPFAM" id="SSF47413">
    <property type="entry name" value="lambda repressor-like DNA-binding domains"/>
    <property type="match status" value="1"/>
</dbReference>
<dbReference type="Pfam" id="PF13560">
    <property type="entry name" value="HTH_31"/>
    <property type="match status" value="1"/>
</dbReference>
<evidence type="ECO:0000256" key="1">
    <source>
        <dbReference type="SAM" id="MobiDB-lite"/>
    </source>
</evidence>
<protein>
    <submittedName>
        <fullName evidence="3">Helix-turn-helix domain-containing protein</fullName>
    </submittedName>
</protein>
<evidence type="ECO:0000313" key="3">
    <source>
        <dbReference type="EMBL" id="MFF3343167.1"/>
    </source>
</evidence>
<reference evidence="3 4" key="1">
    <citation type="submission" date="2024-10" db="EMBL/GenBank/DDBJ databases">
        <title>The Natural Products Discovery Center: Release of the First 8490 Sequenced Strains for Exploring Actinobacteria Biosynthetic Diversity.</title>
        <authorList>
            <person name="Kalkreuter E."/>
            <person name="Kautsar S.A."/>
            <person name="Yang D."/>
            <person name="Bader C.D."/>
            <person name="Teijaro C.N."/>
            <person name="Fluegel L."/>
            <person name="Davis C.M."/>
            <person name="Simpson J.R."/>
            <person name="Lauterbach L."/>
            <person name="Steele A.D."/>
            <person name="Gui C."/>
            <person name="Meng S."/>
            <person name="Li G."/>
            <person name="Viehrig K."/>
            <person name="Ye F."/>
            <person name="Su P."/>
            <person name="Kiefer A.F."/>
            <person name="Nichols A."/>
            <person name="Cepeda A.J."/>
            <person name="Yan W."/>
            <person name="Fan B."/>
            <person name="Jiang Y."/>
            <person name="Adhikari A."/>
            <person name="Zheng C.-J."/>
            <person name="Schuster L."/>
            <person name="Cowan T.M."/>
            <person name="Smanski M.J."/>
            <person name="Chevrette M.G."/>
            <person name="De Carvalho L.P.S."/>
            <person name="Shen B."/>
        </authorList>
    </citation>
    <scope>NUCLEOTIDE SEQUENCE [LARGE SCALE GENOMIC DNA]</scope>
    <source>
        <strain evidence="3 4">NPDC003029</strain>
    </source>
</reference>
<accession>A0ABW6RPU0</accession>
<feature type="compositionally biased region" description="Basic and acidic residues" evidence="1">
    <location>
        <begin position="128"/>
        <end position="145"/>
    </location>
</feature>
<dbReference type="RefSeq" id="WP_387898620.1">
    <property type="nucleotide sequence ID" value="NZ_JBIAPK010000013.1"/>
</dbReference>
<dbReference type="PROSITE" id="PS50943">
    <property type="entry name" value="HTH_CROC1"/>
    <property type="match status" value="1"/>
</dbReference>
<gene>
    <name evidence="3" type="ORF">ACFYWW_31440</name>
</gene>
<feature type="compositionally biased region" description="Low complexity" evidence="1">
    <location>
        <begin position="152"/>
        <end position="163"/>
    </location>
</feature>
<evidence type="ECO:0000259" key="2">
    <source>
        <dbReference type="PROSITE" id="PS50943"/>
    </source>
</evidence>
<dbReference type="InterPro" id="IPR010982">
    <property type="entry name" value="Lambda_DNA-bd_dom_sf"/>
</dbReference>
<dbReference type="Proteomes" id="UP001601976">
    <property type="component" value="Unassembled WGS sequence"/>
</dbReference>
<dbReference type="EMBL" id="JBIAPK010000013">
    <property type="protein sequence ID" value="MFF3343167.1"/>
    <property type="molecule type" value="Genomic_DNA"/>
</dbReference>
<organism evidence="3 4">
    <name type="scientific">Streptomyces flavidovirens</name>
    <dbReference type="NCBI Taxonomy" id="67298"/>
    <lineage>
        <taxon>Bacteria</taxon>
        <taxon>Bacillati</taxon>
        <taxon>Actinomycetota</taxon>
        <taxon>Actinomycetes</taxon>
        <taxon>Kitasatosporales</taxon>
        <taxon>Streptomycetaceae</taxon>
        <taxon>Streptomyces</taxon>
    </lineage>
</organism>
<proteinExistence type="predicted"/>
<feature type="region of interest" description="Disordered" evidence="1">
    <location>
        <begin position="128"/>
        <end position="194"/>
    </location>
</feature>
<feature type="domain" description="HTH cro/C1-type" evidence="2">
    <location>
        <begin position="211"/>
        <end position="255"/>
    </location>
</feature>
<keyword evidence="4" id="KW-1185">Reference proteome</keyword>
<dbReference type="CDD" id="cd00093">
    <property type="entry name" value="HTH_XRE"/>
    <property type="match status" value="1"/>
</dbReference>
<dbReference type="InterPro" id="IPR001387">
    <property type="entry name" value="Cro/C1-type_HTH"/>
</dbReference>
<name>A0ABW6RPU0_9ACTN</name>
<feature type="region of interest" description="Disordered" evidence="1">
    <location>
        <begin position="343"/>
        <end position="365"/>
    </location>
</feature>
<evidence type="ECO:0000313" key="4">
    <source>
        <dbReference type="Proteomes" id="UP001601976"/>
    </source>
</evidence>
<sequence length="365" mass="39694">MTRDYRCLNAGCQKKLDQSAAGRRRLYCSDKCGRAYRKARSAQRTPETRAHDAYAVQVAADLVRQTGMLRELVGLGEPVQALALLGKAVKDVDDLRDALVQQARDRGIKPSALAAALHISVDKLGRDHSADRVERRMRGRMERTGRTPPPTSRSTVSPPLLSTGSIPAGDRLLPSRRPANPEGGAEGPSDNDPAATLALAFSHLQRSSHKSIRALSDEVGVSPSYISRILTGDRCPSWRIAHRLTQSCGGDPADIRPLWDTTRGHRVPEPDQLTAALRGLYLSAARPPLARVRSQSGNRLSVEHIHAVLNGSEIPPWETVDQLVGALHGQPQVFRPLWDAARNAQPTEPSHPAAGEQRGPLAESF</sequence>
<dbReference type="SMART" id="SM00530">
    <property type="entry name" value="HTH_XRE"/>
    <property type="match status" value="1"/>
</dbReference>
<comment type="caution">
    <text evidence="3">The sequence shown here is derived from an EMBL/GenBank/DDBJ whole genome shotgun (WGS) entry which is preliminary data.</text>
</comment>